<dbReference type="InterPro" id="IPR036465">
    <property type="entry name" value="vWFA_dom_sf"/>
</dbReference>
<accession>A0A6P7L5M2</accession>
<dbReference type="OrthoDB" id="1724672at2759"/>
<name>A0A6P7L5M2_BETSP</name>
<dbReference type="SUPFAM" id="SSF53300">
    <property type="entry name" value="vWA-like"/>
    <property type="match status" value="1"/>
</dbReference>
<dbReference type="InParanoid" id="A0A6P7L5M2"/>
<dbReference type="AlphaFoldDB" id="A0A6P7L5M2"/>
<dbReference type="SUPFAM" id="SSF81995">
    <property type="entry name" value="beta-sandwich domain of Sec23/24"/>
    <property type="match status" value="1"/>
</dbReference>
<dbReference type="PANTHER" id="PTHR13803">
    <property type="entry name" value="SEC24-RELATED PROTEIN"/>
    <property type="match status" value="1"/>
</dbReference>
<organism evidence="3 4">
    <name type="scientific">Betta splendens</name>
    <name type="common">Siamese fighting fish</name>
    <dbReference type="NCBI Taxonomy" id="158456"/>
    <lineage>
        <taxon>Eukaryota</taxon>
        <taxon>Metazoa</taxon>
        <taxon>Chordata</taxon>
        <taxon>Craniata</taxon>
        <taxon>Vertebrata</taxon>
        <taxon>Euteleostomi</taxon>
        <taxon>Actinopterygii</taxon>
        <taxon>Neopterygii</taxon>
        <taxon>Teleostei</taxon>
        <taxon>Neoteleostei</taxon>
        <taxon>Acanthomorphata</taxon>
        <taxon>Anabantaria</taxon>
        <taxon>Anabantiformes</taxon>
        <taxon>Anabantoidei</taxon>
        <taxon>Osphronemidae</taxon>
        <taxon>Betta</taxon>
    </lineage>
</organism>
<dbReference type="PANTHER" id="PTHR13803:SF36">
    <property type="entry name" value="TYPE A VON WILLEBRAND FACTOR DOMAIN-CONTAINING PROTEIN"/>
    <property type="match status" value="1"/>
</dbReference>
<dbReference type="GO" id="GO:0030127">
    <property type="term" value="C:COPII vesicle coat"/>
    <property type="evidence" value="ECO:0007669"/>
    <property type="project" value="TreeGrafter"/>
</dbReference>
<dbReference type="GO" id="GO:0000149">
    <property type="term" value="F:SNARE binding"/>
    <property type="evidence" value="ECO:0007669"/>
    <property type="project" value="TreeGrafter"/>
</dbReference>
<sequence length="766" mass="84475">MEFACGFVYVPPLLNQRSCQQTTANGIKRSALLPPAHRLRPRSPPPSPPSPPSSPNSTEKSREAREAGRPPYENVDFQNKIKNLAPQPTPAPRRAALLPPCMRQNKSETPDPPTPESQLNGQDLYYSYCAPERCWSEAKPPPSPAVPQRPLFMDLTPEYVMVVSSPSSTSQSTTDVGPLPGNPNVVLVPLGRLLSEDAVQPIRGQPTICTQCGSVLNSLYVNVVSVCCFCASSGLTHPPSAYEDGLFLLNPDEAPLCTSDALLIFCIDISGSMSLTSKVTVGRSVLQKSRLQFVREAVLTCLERLNEQNPGVRVGLVTFNDEVTIHGHNSLSWRFLSGNELTDVDLLKNAAHDYPSPPPLWQTKGLLQKQVRGLRQSGPTALGPAALLSIAMAARQPGSKVIICTDGKANTDLGNLEVEDNDARTLLSSTIFYQTLGEYAADQGVTVSVLSIEGTDCRLDELGRLVDHTGGNVVIASPNMLQAEFEQMTEDRTIATHCAVTLRLPKSLRVRGEREAGSRATREVGNVDSAKELTFQFGAGDPDAGVPAPSSGARVPIQLQIRYRRRNGQKMLRVITSEREVTDDRSAALSSLSVDIVQLNSAQASATLAVRGRFLEARREDEQQRKLIARAIEHNHSAEDKHTYQQWVETMEPIYNNIHNYTRVSVACTRFTLNCLDSNDKTFSILLCSSEEMCHFRQRASNGCWCSDALYHEAQQQKFPLTEESTSTYKTTKIFLLRRVRLRDYTSISVDYLTKYCKYTSDVSKY</sequence>
<feature type="region of interest" description="Disordered" evidence="1">
    <location>
        <begin position="28"/>
        <end position="95"/>
    </location>
</feature>
<proteinExistence type="predicted"/>
<keyword evidence="3" id="KW-1185">Reference proteome</keyword>
<feature type="compositionally biased region" description="Basic and acidic residues" evidence="1">
    <location>
        <begin position="59"/>
        <end position="68"/>
    </location>
</feature>
<dbReference type="Pfam" id="PF13519">
    <property type="entry name" value="VWA_2"/>
    <property type="match status" value="1"/>
</dbReference>
<evidence type="ECO:0000256" key="1">
    <source>
        <dbReference type="SAM" id="MobiDB-lite"/>
    </source>
</evidence>
<dbReference type="InterPro" id="IPR002035">
    <property type="entry name" value="VWF_A"/>
</dbReference>
<dbReference type="GeneID" id="114845705"/>
<feature type="domain" description="VWFA" evidence="2">
    <location>
        <begin position="262"/>
        <end position="492"/>
    </location>
</feature>
<dbReference type="GO" id="GO:0090110">
    <property type="term" value="P:COPII-coated vesicle cargo loading"/>
    <property type="evidence" value="ECO:0007669"/>
    <property type="project" value="TreeGrafter"/>
</dbReference>
<dbReference type="Proteomes" id="UP000515150">
    <property type="component" value="Chromosome 19"/>
</dbReference>
<protein>
    <submittedName>
        <fullName evidence="4">Circularly permutated Ras protein 1-like isoform X1</fullName>
    </submittedName>
</protein>
<dbReference type="RefSeq" id="XP_028989891.1">
    <property type="nucleotide sequence ID" value="XM_029134058.3"/>
</dbReference>
<dbReference type="CDD" id="cd00198">
    <property type="entry name" value="vWFA"/>
    <property type="match status" value="1"/>
</dbReference>
<evidence type="ECO:0000259" key="2">
    <source>
        <dbReference type="PROSITE" id="PS50234"/>
    </source>
</evidence>
<dbReference type="Gene3D" id="3.40.50.410">
    <property type="entry name" value="von Willebrand factor, type A domain"/>
    <property type="match status" value="1"/>
</dbReference>
<dbReference type="PROSITE" id="PS50234">
    <property type="entry name" value="VWFA"/>
    <property type="match status" value="1"/>
</dbReference>
<dbReference type="GO" id="GO:0008270">
    <property type="term" value="F:zinc ion binding"/>
    <property type="evidence" value="ECO:0007669"/>
    <property type="project" value="TreeGrafter"/>
</dbReference>
<dbReference type="KEGG" id="bspl:114845705"/>
<dbReference type="InterPro" id="IPR050550">
    <property type="entry name" value="SEC23_SEC24_subfamily"/>
</dbReference>
<gene>
    <name evidence="4" type="primary">LOC114845705</name>
</gene>
<dbReference type="SMART" id="SM00327">
    <property type="entry name" value="VWA"/>
    <property type="match status" value="1"/>
</dbReference>
<evidence type="ECO:0000313" key="4">
    <source>
        <dbReference type="RefSeq" id="XP_028989891.1"/>
    </source>
</evidence>
<reference evidence="4" key="1">
    <citation type="submission" date="2025-08" db="UniProtKB">
        <authorList>
            <consortium name="RefSeq"/>
        </authorList>
    </citation>
    <scope>IDENTIFICATION</scope>
</reference>
<dbReference type="GO" id="GO:0070971">
    <property type="term" value="C:endoplasmic reticulum exit site"/>
    <property type="evidence" value="ECO:0007669"/>
    <property type="project" value="TreeGrafter"/>
</dbReference>
<evidence type="ECO:0000313" key="3">
    <source>
        <dbReference type="Proteomes" id="UP000515150"/>
    </source>
</evidence>
<feature type="compositionally biased region" description="Pro residues" evidence="1">
    <location>
        <begin position="42"/>
        <end position="54"/>
    </location>
</feature>